<dbReference type="PANTHER" id="PTHR11440">
    <property type="entry name" value="LECITHIN-CHOLESTEROL ACYLTRANSFERASE-RELATED"/>
    <property type="match status" value="1"/>
</dbReference>
<feature type="compositionally biased region" description="Polar residues" evidence="2">
    <location>
        <begin position="563"/>
        <end position="572"/>
    </location>
</feature>
<reference evidence="4 5" key="1">
    <citation type="submission" date="2014-04" db="EMBL/GenBank/DDBJ databases">
        <authorList>
            <consortium name="DOE Joint Genome Institute"/>
            <person name="Kuo A."/>
            <person name="Tarkka M."/>
            <person name="Buscot F."/>
            <person name="Kohler A."/>
            <person name="Nagy L.G."/>
            <person name="Floudas D."/>
            <person name="Copeland A."/>
            <person name="Barry K.W."/>
            <person name="Cichocki N."/>
            <person name="Veneault-Fourrey C."/>
            <person name="LaButti K."/>
            <person name="Lindquist E.A."/>
            <person name="Lipzen A."/>
            <person name="Lundell T."/>
            <person name="Morin E."/>
            <person name="Murat C."/>
            <person name="Sun H."/>
            <person name="Tunlid A."/>
            <person name="Henrissat B."/>
            <person name="Grigoriev I.V."/>
            <person name="Hibbett D.S."/>
            <person name="Martin F."/>
            <person name="Nordberg H.P."/>
            <person name="Cantor M.N."/>
            <person name="Hua S.X."/>
        </authorList>
    </citation>
    <scope>NUCLEOTIDE SEQUENCE [LARGE SCALE GENOMIC DNA]</scope>
    <source>
        <strain evidence="4 5">F 1598</strain>
    </source>
</reference>
<name>A0A0C3BPW2_PILCF</name>
<feature type="region of interest" description="Disordered" evidence="2">
    <location>
        <begin position="161"/>
        <end position="183"/>
    </location>
</feature>
<feature type="region of interest" description="Disordered" evidence="2">
    <location>
        <begin position="553"/>
        <end position="601"/>
    </location>
</feature>
<evidence type="ECO:0000256" key="2">
    <source>
        <dbReference type="SAM" id="MobiDB-lite"/>
    </source>
</evidence>
<dbReference type="AlphaFoldDB" id="A0A0C3BPW2"/>
<keyword evidence="1" id="KW-0378">Hydrolase</keyword>
<dbReference type="GO" id="GO:0016788">
    <property type="term" value="F:hydrolase activity, acting on ester bonds"/>
    <property type="evidence" value="ECO:0007669"/>
    <property type="project" value="InterPro"/>
</dbReference>
<dbReference type="InterPro" id="IPR012908">
    <property type="entry name" value="PGAP1-ab_dom-like"/>
</dbReference>
<keyword evidence="1" id="KW-0472">Membrane</keyword>
<sequence>MLTTRSTTTRSKISNSSSTARATKRRSLPVPLPRLQSLSSPSMATELAQPKSPTPVIRWLGPWGHTELSRRPSGPDPNSPSGSAPPSPSLSSLNEALNEDILPSALPQAQLPSSFYASHALSRPPPFLDNLTRSTLPVASLSSGLHIHDFNTTQSISLDDPAPLPLNAQMTSLSSAGPTSVDTLRSVRDRGIHTSASTPSPTPSRPTSWWWFQGDNKQNVDTLLEEEDRAESVSEEQSHLRKKYRSPKNPIVFCHGLLGFDTVSIGPSIAPVQVTHWRGIKEVLEANGIEVLITRVPATSSPVDRAKVLESRISEVYPGRSVHLIGHSMGGLDCRYLTTHLTDRKFTVLSVTTIATPHRGSSFADHFLSAVGSSRMPSVISLLDLLPNGGGDGKAFESLTTQSMSIFNEQTPDVETVRYFSWGARYEPGLIDTWKYPHSVIMEKEGPNDGLVSVESSKWGRYLGTLEDVNHLDLVGWVNAARYKWAEITGREIKFRPATFYLGVADWLAGEVEGIPKDGNDNGELEGKVGGGVNINDETSGSSDVVFDAELPEDASPAKRTLVASNGGSTSELPKVAGETLSPGRNMYGSFPPLRPSWTKS</sequence>
<reference evidence="5" key="2">
    <citation type="submission" date="2015-01" db="EMBL/GenBank/DDBJ databases">
        <title>Evolutionary Origins and Diversification of the Mycorrhizal Mutualists.</title>
        <authorList>
            <consortium name="DOE Joint Genome Institute"/>
            <consortium name="Mycorrhizal Genomics Consortium"/>
            <person name="Kohler A."/>
            <person name="Kuo A."/>
            <person name="Nagy L.G."/>
            <person name="Floudas D."/>
            <person name="Copeland A."/>
            <person name="Barry K.W."/>
            <person name="Cichocki N."/>
            <person name="Veneault-Fourrey C."/>
            <person name="LaButti K."/>
            <person name="Lindquist E.A."/>
            <person name="Lipzen A."/>
            <person name="Lundell T."/>
            <person name="Morin E."/>
            <person name="Murat C."/>
            <person name="Riley R."/>
            <person name="Ohm R."/>
            <person name="Sun H."/>
            <person name="Tunlid A."/>
            <person name="Henrissat B."/>
            <person name="Grigoriev I.V."/>
            <person name="Hibbett D.S."/>
            <person name="Martin F."/>
        </authorList>
    </citation>
    <scope>NUCLEOTIDE SEQUENCE [LARGE SCALE GENOMIC DNA]</scope>
    <source>
        <strain evidence="5">F 1598</strain>
    </source>
</reference>
<dbReference type="EC" id="3.1.-.-" evidence="1"/>
<dbReference type="SUPFAM" id="SSF53474">
    <property type="entry name" value="alpha/beta-Hydrolases"/>
    <property type="match status" value="1"/>
</dbReference>
<evidence type="ECO:0000313" key="4">
    <source>
        <dbReference type="EMBL" id="KIM88558.1"/>
    </source>
</evidence>
<dbReference type="STRING" id="765440.A0A0C3BPW2"/>
<feature type="compositionally biased region" description="Low complexity" evidence="2">
    <location>
        <begin position="1"/>
        <end position="21"/>
    </location>
</feature>
<organism evidence="4 5">
    <name type="scientific">Piloderma croceum (strain F 1598)</name>
    <dbReference type="NCBI Taxonomy" id="765440"/>
    <lineage>
        <taxon>Eukaryota</taxon>
        <taxon>Fungi</taxon>
        <taxon>Dikarya</taxon>
        <taxon>Basidiomycota</taxon>
        <taxon>Agaricomycotina</taxon>
        <taxon>Agaricomycetes</taxon>
        <taxon>Agaricomycetidae</taxon>
        <taxon>Atheliales</taxon>
        <taxon>Atheliaceae</taxon>
        <taxon>Piloderma</taxon>
    </lineage>
</organism>
<accession>A0A0C3BPW2</accession>
<dbReference type="GO" id="GO:0015031">
    <property type="term" value="P:protein transport"/>
    <property type="evidence" value="ECO:0007669"/>
    <property type="project" value="UniProtKB-KW"/>
</dbReference>
<feature type="region of interest" description="Disordered" evidence="2">
    <location>
        <begin position="1"/>
        <end position="93"/>
    </location>
</feature>
<comment type="subcellular location">
    <subcellularLocation>
        <location evidence="1">Endoplasmic reticulum membrane</location>
    </subcellularLocation>
</comment>
<evidence type="ECO:0000313" key="5">
    <source>
        <dbReference type="Proteomes" id="UP000054166"/>
    </source>
</evidence>
<dbReference type="Gene3D" id="3.40.50.1820">
    <property type="entry name" value="alpha/beta hydrolase"/>
    <property type="match status" value="1"/>
</dbReference>
<keyword evidence="1" id="KW-0256">Endoplasmic reticulum</keyword>
<evidence type="ECO:0000256" key="1">
    <source>
        <dbReference type="RuleBase" id="RU365011"/>
    </source>
</evidence>
<feature type="region of interest" description="Disordered" evidence="2">
    <location>
        <begin position="192"/>
        <end position="211"/>
    </location>
</feature>
<dbReference type="InterPro" id="IPR029058">
    <property type="entry name" value="AB_hydrolase_fold"/>
</dbReference>
<dbReference type="InParanoid" id="A0A0C3BPW2"/>
<comment type="function">
    <text evidence="1">Involved in inositol deacylation of GPI-anchored proteins which plays important roles in the quality control and ER-associated degradation of GPI-anchored proteins.</text>
</comment>
<proteinExistence type="inferred from homology"/>
<gene>
    <name evidence="4" type="ORF">PILCRDRAFT_813512</name>
</gene>
<keyword evidence="1" id="KW-0813">Transport</keyword>
<feature type="compositionally biased region" description="Low complexity" evidence="2">
    <location>
        <begin position="33"/>
        <end position="42"/>
    </location>
</feature>
<protein>
    <recommendedName>
        <fullName evidence="1">GPI inositol-deacylase</fullName>
        <ecNumber evidence="1">3.1.-.-</ecNumber>
    </recommendedName>
</protein>
<dbReference type="Pfam" id="PF07819">
    <property type="entry name" value="PGAP1"/>
    <property type="match status" value="1"/>
</dbReference>
<dbReference type="EMBL" id="KN832976">
    <property type="protein sequence ID" value="KIM88558.1"/>
    <property type="molecule type" value="Genomic_DNA"/>
</dbReference>
<dbReference type="GO" id="GO:0005789">
    <property type="term" value="C:endoplasmic reticulum membrane"/>
    <property type="evidence" value="ECO:0007669"/>
    <property type="project" value="UniProtKB-SubCell"/>
</dbReference>
<dbReference type="OrthoDB" id="5592486at2759"/>
<feature type="domain" description="GPI inositol-deacylase PGAP1-like alpha/beta" evidence="3">
    <location>
        <begin position="317"/>
        <end position="364"/>
    </location>
</feature>
<evidence type="ECO:0000259" key="3">
    <source>
        <dbReference type="Pfam" id="PF07819"/>
    </source>
</evidence>
<feature type="compositionally biased region" description="Polar residues" evidence="2">
    <location>
        <begin position="168"/>
        <end position="183"/>
    </location>
</feature>
<keyword evidence="1" id="KW-0653">Protein transport</keyword>
<dbReference type="HOGENOM" id="CLU_015737_2_1_1"/>
<keyword evidence="5" id="KW-1185">Reference proteome</keyword>
<comment type="similarity">
    <text evidence="1">Belongs to the GPI inositol-deacylase family.</text>
</comment>
<dbReference type="Proteomes" id="UP000054166">
    <property type="component" value="Unassembled WGS sequence"/>
</dbReference>
<feature type="compositionally biased region" description="Pro residues" evidence="2">
    <location>
        <begin position="74"/>
        <end position="88"/>
    </location>
</feature>